<name>A0A6C0EI23_9ZZZZ</name>
<evidence type="ECO:0000313" key="4">
    <source>
        <dbReference type="EMBL" id="QHT28717.1"/>
    </source>
</evidence>
<dbReference type="Gene3D" id="1.50.40.10">
    <property type="entry name" value="Mitochondrial carrier domain"/>
    <property type="match status" value="1"/>
</dbReference>
<evidence type="ECO:0000256" key="2">
    <source>
        <dbReference type="ARBA" id="ARBA00022692"/>
    </source>
</evidence>
<dbReference type="GO" id="GO:0016020">
    <property type="term" value="C:membrane"/>
    <property type="evidence" value="ECO:0007669"/>
    <property type="project" value="UniProtKB-SubCell"/>
</dbReference>
<accession>A0A6C0EI23</accession>
<protein>
    <recommendedName>
        <fullName evidence="5">Mitochondrial carrier protein</fullName>
    </recommendedName>
</protein>
<dbReference type="InterPro" id="IPR018108">
    <property type="entry name" value="MCP_transmembrane"/>
</dbReference>
<keyword evidence="2" id="KW-0812">Transmembrane</keyword>
<comment type="subcellular location">
    <subcellularLocation>
        <location evidence="1">Membrane</location>
        <topology evidence="1">Multi-pass membrane protein</topology>
    </subcellularLocation>
</comment>
<dbReference type="EMBL" id="MN738864">
    <property type="protein sequence ID" value="QHT28717.1"/>
    <property type="molecule type" value="Genomic_DNA"/>
</dbReference>
<reference evidence="4" key="1">
    <citation type="journal article" date="2020" name="Nature">
        <title>Giant virus diversity and host interactions through global metagenomics.</title>
        <authorList>
            <person name="Schulz F."/>
            <person name="Roux S."/>
            <person name="Paez-Espino D."/>
            <person name="Jungbluth S."/>
            <person name="Walsh D.A."/>
            <person name="Denef V.J."/>
            <person name="McMahon K.D."/>
            <person name="Konstantinidis K.T."/>
            <person name="Eloe-Fadrosh E.A."/>
            <person name="Kyrpides N.C."/>
            <person name="Woyke T."/>
        </authorList>
    </citation>
    <scope>NUCLEOTIDE SEQUENCE</scope>
    <source>
        <strain evidence="4">GVMAG-M-3300001351-8</strain>
    </source>
</reference>
<dbReference type="InterPro" id="IPR023395">
    <property type="entry name" value="MCP_dom_sf"/>
</dbReference>
<dbReference type="Pfam" id="PF00153">
    <property type="entry name" value="Mito_carr"/>
    <property type="match status" value="3"/>
</dbReference>
<proteinExistence type="predicted"/>
<dbReference type="PANTHER" id="PTHR47567">
    <property type="entry name" value="MITOCHONDRIAL SUBSTRATE/SOLUTE CARRIER"/>
    <property type="match status" value="1"/>
</dbReference>
<sequence>MYYAIDIKFNYYKLYMNNEILNKSFTKAINGGISGATAMGIQVTSLMWLRTTMNNQYRYGGTTMGTIKSLYSNGGIIRFYRGYLPALFIGPLARFGDIAANEYTMNKFDDSNMSTQLKTLAGSSLAASWRVFLMPIDSLKTTLQVEGKSGVNLLKNKINESGYRVLYHGTLASMTATFVGHYPWFLTYNILNENLPKYDETYKTFLRNGFIGFNAAVISDCCSNSFRVIKTTKQTYQSSISYLGVTKEIIKKDGVIGLLGRGLKTRVITNGLQGIVFTISWKYIQSTYFK</sequence>
<evidence type="ECO:0000256" key="1">
    <source>
        <dbReference type="ARBA" id="ARBA00004141"/>
    </source>
</evidence>
<dbReference type="SUPFAM" id="SSF103506">
    <property type="entry name" value="Mitochondrial carrier"/>
    <property type="match status" value="1"/>
</dbReference>
<dbReference type="PANTHER" id="PTHR47567:SF1">
    <property type="entry name" value="NAD-DEPENDENT EPIMERASE_DEHYDRATASE DOMAIN-CONTAINING PROTEIN"/>
    <property type="match status" value="1"/>
</dbReference>
<dbReference type="PROSITE" id="PS50920">
    <property type="entry name" value="SOLCAR"/>
    <property type="match status" value="1"/>
</dbReference>
<evidence type="ECO:0008006" key="5">
    <source>
        <dbReference type="Google" id="ProtNLM"/>
    </source>
</evidence>
<organism evidence="4">
    <name type="scientific">viral metagenome</name>
    <dbReference type="NCBI Taxonomy" id="1070528"/>
    <lineage>
        <taxon>unclassified sequences</taxon>
        <taxon>metagenomes</taxon>
        <taxon>organismal metagenomes</taxon>
    </lineage>
</organism>
<dbReference type="AlphaFoldDB" id="A0A6C0EI23"/>
<evidence type="ECO:0000256" key="3">
    <source>
        <dbReference type="ARBA" id="ARBA00023136"/>
    </source>
</evidence>
<keyword evidence="3" id="KW-0472">Membrane</keyword>